<dbReference type="Proteomes" id="UP000030765">
    <property type="component" value="Unassembled WGS sequence"/>
</dbReference>
<evidence type="ECO:0000313" key="2">
    <source>
        <dbReference type="EnsemblMetazoa" id="ASIC011986-PA"/>
    </source>
</evidence>
<dbReference type="EMBL" id="ATLV01019381">
    <property type="status" value="NOT_ANNOTATED_CDS"/>
    <property type="molecule type" value="Genomic_DNA"/>
</dbReference>
<reference evidence="1 3" key="1">
    <citation type="journal article" date="2014" name="BMC Genomics">
        <title>Genome sequence of Anopheles sinensis provides insight into genetics basis of mosquito competence for malaria parasites.</title>
        <authorList>
            <person name="Zhou D."/>
            <person name="Zhang D."/>
            <person name="Ding G."/>
            <person name="Shi L."/>
            <person name="Hou Q."/>
            <person name="Ye Y."/>
            <person name="Xu Y."/>
            <person name="Zhou H."/>
            <person name="Xiong C."/>
            <person name="Li S."/>
            <person name="Yu J."/>
            <person name="Hong S."/>
            <person name="Yu X."/>
            <person name="Zou P."/>
            <person name="Chen C."/>
            <person name="Chang X."/>
            <person name="Wang W."/>
            <person name="Lv Y."/>
            <person name="Sun Y."/>
            <person name="Ma L."/>
            <person name="Shen B."/>
            <person name="Zhu C."/>
        </authorList>
    </citation>
    <scope>NUCLEOTIDE SEQUENCE [LARGE SCALE GENOMIC DNA]</scope>
</reference>
<dbReference type="VEuPathDB" id="VectorBase:ASIC011986"/>
<gene>
    <name evidence="1" type="ORF">ZHAS_00011986</name>
</gene>
<sequence length="78" mass="8526">METLFSRFERNPRMLVTTFWGDPVAPNSELPSFESSAFDSPAAALPVFSPEAATVTGVRAGATDPCRELHTNERILTL</sequence>
<accession>A0A084W1L1</accession>
<evidence type="ECO:0000313" key="3">
    <source>
        <dbReference type="Proteomes" id="UP000030765"/>
    </source>
</evidence>
<name>A0A084W1L1_ANOSI</name>
<dbReference type="OrthoDB" id="10576163at2759"/>
<evidence type="ECO:0000313" key="1">
    <source>
        <dbReference type="EMBL" id="KFB44105.1"/>
    </source>
</evidence>
<dbReference type="EMBL" id="KE525269">
    <property type="protein sequence ID" value="KFB44105.1"/>
    <property type="molecule type" value="Genomic_DNA"/>
</dbReference>
<proteinExistence type="predicted"/>
<protein>
    <submittedName>
        <fullName evidence="1 2">Integral membrane protein</fullName>
    </submittedName>
</protein>
<dbReference type="EnsemblMetazoa" id="ASIC011986-RA">
    <property type="protein sequence ID" value="ASIC011986-PA"/>
    <property type="gene ID" value="ASIC011986"/>
</dbReference>
<dbReference type="AlphaFoldDB" id="A0A084W1L1"/>
<keyword evidence="3" id="KW-1185">Reference proteome</keyword>
<reference evidence="2" key="2">
    <citation type="submission" date="2020-05" db="UniProtKB">
        <authorList>
            <consortium name="EnsemblMetazoa"/>
        </authorList>
    </citation>
    <scope>IDENTIFICATION</scope>
</reference>
<organism evidence="1">
    <name type="scientific">Anopheles sinensis</name>
    <name type="common">Mosquito</name>
    <dbReference type="NCBI Taxonomy" id="74873"/>
    <lineage>
        <taxon>Eukaryota</taxon>
        <taxon>Metazoa</taxon>
        <taxon>Ecdysozoa</taxon>
        <taxon>Arthropoda</taxon>
        <taxon>Hexapoda</taxon>
        <taxon>Insecta</taxon>
        <taxon>Pterygota</taxon>
        <taxon>Neoptera</taxon>
        <taxon>Endopterygota</taxon>
        <taxon>Diptera</taxon>
        <taxon>Nematocera</taxon>
        <taxon>Culicoidea</taxon>
        <taxon>Culicidae</taxon>
        <taxon>Anophelinae</taxon>
        <taxon>Anopheles</taxon>
    </lineage>
</organism>